<evidence type="ECO:0000256" key="1">
    <source>
        <dbReference type="SAM" id="MobiDB-lite"/>
    </source>
</evidence>
<proteinExistence type="predicted"/>
<gene>
    <name evidence="2" type="ORF">FALBO_4316</name>
</gene>
<dbReference type="EMBL" id="JAADYS010000563">
    <property type="protein sequence ID" value="KAF4468780.1"/>
    <property type="molecule type" value="Genomic_DNA"/>
</dbReference>
<dbReference type="Proteomes" id="UP000554235">
    <property type="component" value="Unassembled WGS sequence"/>
</dbReference>
<dbReference type="OrthoDB" id="5091518at2759"/>
<protein>
    <submittedName>
        <fullName evidence="2">Uncharacterized protein</fullName>
    </submittedName>
</protein>
<keyword evidence="3" id="KW-1185">Reference proteome</keyword>
<sequence>MPLKLPCDHVKVSLFSIQPQGHPPLDSHSTLDSNSSKPLQLQDASVLHLDNSGTSSFVSAKLLQSLYRAKYGPDRPLPTMDEKTQAQLCWQYPTANETQVTTHHVLHTAVYDVILRRQDWERPVQRVVTQLKARQEPRENPVLPKRKSQRQSARLQQKKHAQKQRHQGEPKRSPKKQSKAPKKGKTPRDRSGHRSDDQRSQAGTVPASPQTGPEDENNLVNKESILPQQTNMVFQQETPTYVLEVAIPEFEAVQAAPGNDDTEKDPDAFWQWSKDEQQWYHEDHDGSILWFQELFSNDDEADPEPPLGL</sequence>
<reference evidence="2 3" key="1">
    <citation type="submission" date="2020-01" db="EMBL/GenBank/DDBJ databases">
        <title>Identification and distribution of gene clusters putatively required for synthesis of sphingolipid metabolism inhibitors in phylogenetically diverse species of the filamentous fungus Fusarium.</title>
        <authorList>
            <person name="Kim H.-S."/>
            <person name="Busman M."/>
            <person name="Brown D.W."/>
            <person name="Divon H."/>
            <person name="Uhlig S."/>
            <person name="Proctor R.H."/>
        </authorList>
    </citation>
    <scope>NUCLEOTIDE SEQUENCE [LARGE SCALE GENOMIC DNA]</scope>
    <source>
        <strain evidence="2 3">NRRL 20459</strain>
    </source>
</reference>
<feature type="compositionally biased region" description="Basic residues" evidence="1">
    <location>
        <begin position="173"/>
        <end position="185"/>
    </location>
</feature>
<feature type="compositionally biased region" description="Basic and acidic residues" evidence="1">
    <location>
        <begin position="186"/>
        <end position="199"/>
    </location>
</feature>
<feature type="region of interest" description="Disordered" evidence="1">
    <location>
        <begin position="131"/>
        <end position="218"/>
    </location>
</feature>
<evidence type="ECO:0000313" key="3">
    <source>
        <dbReference type="Proteomes" id="UP000554235"/>
    </source>
</evidence>
<accession>A0A8H4PDR7</accession>
<name>A0A8H4PDR7_9HYPO</name>
<dbReference type="AlphaFoldDB" id="A0A8H4PDR7"/>
<feature type="compositionally biased region" description="Polar residues" evidence="1">
    <location>
        <begin position="200"/>
        <end position="211"/>
    </location>
</feature>
<feature type="compositionally biased region" description="Basic residues" evidence="1">
    <location>
        <begin position="156"/>
        <end position="165"/>
    </location>
</feature>
<evidence type="ECO:0000313" key="2">
    <source>
        <dbReference type="EMBL" id="KAF4468780.1"/>
    </source>
</evidence>
<organism evidence="2 3">
    <name type="scientific">Fusarium albosuccineum</name>
    <dbReference type="NCBI Taxonomy" id="1237068"/>
    <lineage>
        <taxon>Eukaryota</taxon>
        <taxon>Fungi</taxon>
        <taxon>Dikarya</taxon>
        <taxon>Ascomycota</taxon>
        <taxon>Pezizomycotina</taxon>
        <taxon>Sordariomycetes</taxon>
        <taxon>Hypocreomycetidae</taxon>
        <taxon>Hypocreales</taxon>
        <taxon>Nectriaceae</taxon>
        <taxon>Fusarium</taxon>
        <taxon>Fusarium decemcellulare species complex</taxon>
    </lineage>
</organism>
<comment type="caution">
    <text evidence="2">The sequence shown here is derived from an EMBL/GenBank/DDBJ whole genome shotgun (WGS) entry which is preliminary data.</text>
</comment>